<feature type="transmembrane region" description="Helical" evidence="6">
    <location>
        <begin position="7"/>
        <end position="28"/>
    </location>
</feature>
<comment type="similarity">
    <text evidence="2">Belongs to the clarin family.</text>
</comment>
<gene>
    <name evidence="7" type="ORF">E1301_Tti007133</name>
</gene>
<dbReference type="GO" id="GO:0016020">
    <property type="term" value="C:membrane"/>
    <property type="evidence" value="ECO:0007669"/>
    <property type="project" value="UniProtKB-SubCell"/>
</dbReference>
<dbReference type="PANTHER" id="PTHR31548:SF5">
    <property type="entry name" value="CLARIN-2"/>
    <property type="match status" value="1"/>
</dbReference>
<evidence type="ECO:0000256" key="1">
    <source>
        <dbReference type="ARBA" id="ARBA00004141"/>
    </source>
</evidence>
<keyword evidence="4 6" id="KW-1133">Transmembrane helix</keyword>
<dbReference type="Gene3D" id="1.20.140.150">
    <property type="match status" value="1"/>
</dbReference>
<dbReference type="Pfam" id="PF25807">
    <property type="entry name" value="Clarin-2"/>
    <property type="match status" value="1"/>
</dbReference>
<comment type="subcellular location">
    <subcellularLocation>
        <location evidence="1">Membrane</location>
        <topology evidence="1">Multi-pass membrane protein</topology>
    </subcellularLocation>
</comment>
<evidence type="ECO:0000313" key="8">
    <source>
        <dbReference type="Proteomes" id="UP000324632"/>
    </source>
</evidence>
<reference evidence="7 8" key="1">
    <citation type="journal article" date="2019" name="Mol. Ecol. Resour.">
        <title>Chromosome-level genome assembly of Triplophysa tibetana, a fish adapted to the harsh high-altitude environment of the Tibetan Plateau.</title>
        <authorList>
            <person name="Yang X."/>
            <person name="Liu H."/>
            <person name="Ma Z."/>
            <person name="Zou Y."/>
            <person name="Zou M."/>
            <person name="Mao Y."/>
            <person name="Li X."/>
            <person name="Wang H."/>
            <person name="Chen T."/>
            <person name="Wang W."/>
            <person name="Yang R."/>
        </authorList>
    </citation>
    <scope>NUCLEOTIDE SEQUENCE [LARGE SCALE GENOMIC DNA]</scope>
    <source>
        <strain evidence="7">TTIB1903HZAU</strain>
        <tissue evidence="7">Muscle</tissue>
    </source>
</reference>
<dbReference type="GO" id="GO:0007605">
    <property type="term" value="P:sensory perception of sound"/>
    <property type="evidence" value="ECO:0007669"/>
    <property type="project" value="UniProtKB-ARBA"/>
</dbReference>
<evidence type="ECO:0000256" key="6">
    <source>
        <dbReference type="SAM" id="Phobius"/>
    </source>
</evidence>
<comment type="caution">
    <text evidence="7">The sequence shown here is derived from an EMBL/GenBank/DDBJ whole genome shotgun (WGS) entry which is preliminary data.</text>
</comment>
<feature type="transmembrane region" description="Helical" evidence="6">
    <location>
        <begin position="97"/>
        <end position="123"/>
    </location>
</feature>
<evidence type="ECO:0000256" key="2">
    <source>
        <dbReference type="ARBA" id="ARBA00005787"/>
    </source>
</evidence>
<dbReference type="EMBL" id="SOYY01000004">
    <property type="protein sequence ID" value="KAA0722411.1"/>
    <property type="molecule type" value="Genomic_DNA"/>
</dbReference>
<keyword evidence="8" id="KW-1185">Reference proteome</keyword>
<keyword evidence="5 6" id="KW-0472">Membrane</keyword>
<evidence type="ECO:0000313" key="7">
    <source>
        <dbReference type="EMBL" id="KAA0722411.1"/>
    </source>
</evidence>
<dbReference type="PANTHER" id="PTHR31548">
    <property type="entry name" value="CLARIN"/>
    <property type="match status" value="1"/>
</dbReference>
<organism evidence="7 8">
    <name type="scientific">Triplophysa tibetana</name>
    <dbReference type="NCBI Taxonomy" id="1572043"/>
    <lineage>
        <taxon>Eukaryota</taxon>
        <taxon>Metazoa</taxon>
        <taxon>Chordata</taxon>
        <taxon>Craniata</taxon>
        <taxon>Vertebrata</taxon>
        <taxon>Euteleostomi</taxon>
        <taxon>Actinopterygii</taxon>
        <taxon>Neopterygii</taxon>
        <taxon>Teleostei</taxon>
        <taxon>Ostariophysi</taxon>
        <taxon>Cypriniformes</taxon>
        <taxon>Nemacheilidae</taxon>
        <taxon>Triplophysa</taxon>
    </lineage>
</organism>
<dbReference type="Proteomes" id="UP000324632">
    <property type="component" value="Chromosome 4"/>
</dbReference>
<sequence length="233" mass="25829">MPTLWKRIVFSFGSILSIGSVVLLVVALSTERWITGTSLCQTGVDLVNASSPELEQFTGHIYYGLFQGGKTRRCGLGIRHSKIYLFPNLIKKINGGLHMVIIFFIFIAIGFALVSLAFCIYNARKVPYQSMKGPLGLYLWNFIAALFSTMGLACFLAAVQCHDLTERVANHKESLFRLVILEESLGFSFWLCVASAVTHCANILVVASSKIHLPKIQTKKPEEPTATGDDFLY</sequence>
<evidence type="ECO:0000256" key="5">
    <source>
        <dbReference type="ARBA" id="ARBA00023136"/>
    </source>
</evidence>
<dbReference type="AlphaFoldDB" id="A0A5A9PMP4"/>
<name>A0A5A9PMP4_9TELE</name>
<evidence type="ECO:0000256" key="4">
    <source>
        <dbReference type="ARBA" id="ARBA00022989"/>
    </source>
</evidence>
<feature type="transmembrane region" description="Helical" evidence="6">
    <location>
        <begin position="187"/>
        <end position="207"/>
    </location>
</feature>
<dbReference type="InterPro" id="IPR026748">
    <property type="entry name" value="Clarin"/>
</dbReference>
<evidence type="ECO:0000256" key="3">
    <source>
        <dbReference type="ARBA" id="ARBA00022692"/>
    </source>
</evidence>
<proteinExistence type="inferred from homology"/>
<accession>A0A5A9PMP4</accession>
<keyword evidence="3 6" id="KW-0812">Transmembrane</keyword>
<protein>
    <submittedName>
        <fullName evidence="7">Clarin-2</fullName>
    </submittedName>
</protein>
<feature type="transmembrane region" description="Helical" evidence="6">
    <location>
        <begin position="135"/>
        <end position="159"/>
    </location>
</feature>